<accession>A0A1E4S4W4</accession>
<reference evidence="3 4" key="1">
    <citation type="journal article" date="2016" name="Proc. Natl. Acad. Sci. U.S.A.">
        <title>Comparative genomics of biotechnologically important yeasts.</title>
        <authorList>
            <person name="Riley R."/>
            <person name="Haridas S."/>
            <person name="Wolfe K.H."/>
            <person name="Lopes M.R."/>
            <person name="Hittinger C.T."/>
            <person name="Goeker M."/>
            <person name="Salamov A.A."/>
            <person name="Wisecaver J.H."/>
            <person name="Long T.M."/>
            <person name="Calvey C.H."/>
            <person name="Aerts A.L."/>
            <person name="Barry K.W."/>
            <person name="Choi C."/>
            <person name="Clum A."/>
            <person name="Coughlan A.Y."/>
            <person name="Deshpande S."/>
            <person name="Douglass A.P."/>
            <person name="Hanson S.J."/>
            <person name="Klenk H.-P."/>
            <person name="LaButti K.M."/>
            <person name="Lapidus A."/>
            <person name="Lindquist E.A."/>
            <person name="Lipzen A.M."/>
            <person name="Meier-Kolthoff J.P."/>
            <person name="Ohm R.A."/>
            <person name="Otillar R.P."/>
            <person name="Pangilinan J.L."/>
            <person name="Peng Y."/>
            <person name="Rokas A."/>
            <person name="Rosa C.A."/>
            <person name="Scheuner C."/>
            <person name="Sibirny A.A."/>
            <person name="Slot J.C."/>
            <person name="Stielow J.B."/>
            <person name="Sun H."/>
            <person name="Kurtzman C.P."/>
            <person name="Blackwell M."/>
            <person name="Grigoriev I.V."/>
            <person name="Jeffries T.W."/>
        </authorList>
    </citation>
    <scope>NUCLEOTIDE SEQUENCE [LARGE SCALE GENOMIC DNA]</scope>
    <source>
        <strain evidence="4">ATCC 18201 / CBS 1600 / BCRC 20928 / JCM 3617 / NBRC 0987 / NRRL Y-1542</strain>
    </source>
</reference>
<feature type="region of interest" description="Disordered" evidence="2">
    <location>
        <begin position="583"/>
        <end position="607"/>
    </location>
</feature>
<dbReference type="GO" id="GO:0005938">
    <property type="term" value="C:cell cortex"/>
    <property type="evidence" value="ECO:0007669"/>
    <property type="project" value="TreeGrafter"/>
</dbReference>
<keyword evidence="4" id="KW-1185">Reference proteome</keyword>
<name>A0A1E4S4W4_CYBJN</name>
<evidence type="ECO:0000256" key="2">
    <source>
        <dbReference type="SAM" id="MobiDB-lite"/>
    </source>
</evidence>
<dbReference type="GO" id="GO:0051293">
    <property type="term" value="P:establishment of spindle localization"/>
    <property type="evidence" value="ECO:0007669"/>
    <property type="project" value="TreeGrafter"/>
</dbReference>
<dbReference type="GO" id="GO:0043332">
    <property type="term" value="C:mating projection tip"/>
    <property type="evidence" value="ECO:0007669"/>
    <property type="project" value="TreeGrafter"/>
</dbReference>
<evidence type="ECO:0000256" key="1">
    <source>
        <dbReference type="SAM" id="Coils"/>
    </source>
</evidence>
<dbReference type="Proteomes" id="UP000094389">
    <property type="component" value="Unassembled WGS sequence"/>
</dbReference>
<keyword evidence="1" id="KW-0175">Coiled coil</keyword>
<dbReference type="GeneID" id="30990751"/>
<dbReference type="AlphaFoldDB" id="A0A1E4S4W4"/>
<feature type="region of interest" description="Disordered" evidence="2">
    <location>
        <begin position="697"/>
        <end position="793"/>
    </location>
</feature>
<dbReference type="Pfam" id="PF08580">
    <property type="entry name" value="KAR9"/>
    <property type="match status" value="1"/>
</dbReference>
<dbReference type="GO" id="GO:0031578">
    <property type="term" value="P:mitotic spindle orientation checkpoint signaling"/>
    <property type="evidence" value="ECO:0007669"/>
    <property type="project" value="TreeGrafter"/>
</dbReference>
<feature type="compositionally biased region" description="Basic and acidic residues" evidence="2">
    <location>
        <begin position="480"/>
        <end position="503"/>
    </location>
</feature>
<dbReference type="GO" id="GO:0005816">
    <property type="term" value="C:spindle pole body"/>
    <property type="evidence" value="ECO:0007669"/>
    <property type="project" value="TreeGrafter"/>
</dbReference>
<feature type="coiled-coil region" evidence="1">
    <location>
        <begin position="331"/>
        <end position="395"/>
    </location>
</feature>
<dbReference type="InterPro" id="IPR013889">
    <property type="entry name" value="Karyogamy_KAR9"/>
</dbReference>
<sequence>MKESDFKKYYPNLPKEVLERGKAVRLIFLGIPLLVVTSIELYKRLIEGQQKKVQVGEIMMDGSIRPFSEEEIKDKDKNSILTQLFDKRLSELLTTGRKFHFVTAVAHLEPFSLRALENVIDEMLSYTQLLAVAMDRLAVLDAQMTIDWLIEGKDKFYEVYRNVDSIDSVILQALNLLETNLKQEDIGGGDTRVFDKLDTLSECSLRVKGGYIVRLKSRIDVSVEYNDIYTLMMNSINTELEYCLKKCFKIHEKRFSSPVRHAPSFNLELLTRKLLQSRTQLKLPLLNEIDNELYEEYLELKTIVDPLRASLNFIPMRIEDFKSKYGDAADTKSIEEKYHSLMKDMQFLQNEVNDLKYELIDKRWSEIFSYLNTELSFLMTNVEREISKSENLEENSVFKPQVYKRLKYTVDIVENTFVLINRAIDEELIDIRTMERCNELAEQWLELKIKIPQDYLDKMETEDGMNNTDSDEMTNNFKKLSLDSRKTSDTNDKRITSDHEKTKKEKRRSVYGQFLFDKMNIQAVMIEGDPTSAKKPEDANKVLSNSAKVNQIEAKVSTGIPDLKQNIPRLSPDDFISDTLDAQSPSIRRHGPFERLSPINDNTPRLKDSHSKTLEKLMGHDSPPDQFELETPIRRGIPAQKPQTIEKPTVMEKSKIPLPANNVFYQSRIPRPVSSISTVRGSNPSGVKSIEGSFQRVGSRLGQRAQTSMSHTRTSDSFGLDQQTKSSFRNSVIPQTPIRSSRKSLIPQPTPIREIIEYNSTSRMGARSSHSNSRAKASSSLGTRYELSRPQWR</sequence>
<feature type="region of interest" description="Disordered" evidence="2">
    <location>
        <begin position="460"/>
        <end position="505"/>
    </location>
</feature>
<evidence type="ECO:0000313" key="3">
    <source>
        <dbReference type="EMBL" id="ODV74554.1"/>
    </source>
</evidence>
<dbReference type="GO" id="GO:0030473">
    <property type="term" value="P:nuclear migration along microtubule"/>
    <property type="evidence" value="ECO:0007669"/>
    <property type="project" value="TreeGrafter"/>
</dbReference>
<protein>
    <submittedName>
        <fullName evidence="3">Karyogamy protein</fullName>
    </submittedName>
</protein>
<feature type="compositionally biased region" description="Low complexity" evidence="2">
    <location>
        <begin position="766"/>
        <end position="780"/>
    </location>
</feature>
<feature type="compositionally biased region" description="Polar residues" evidence="2">
    <location>
        <begin position="464"/>
        <end position="478"/>
    </location>
</feature>
<gene>
    <name evidence="3" type="ORF">CYBJADRAFT_172526</name>
</gene>
<proteinExistence type="predicted"/>
<dbReference type="EMBL" id="KV453928">
    <property type="protein sequence ID" value="ODV74554.1"/>
    <property type="molecule type" value="Genomic_DNA"/>
</dbReference>
<dbReference type="RefSeq" id="XP_020071593.1">
    <property type="nucleotide sequence ID" value="XM_020216355.1"/>
</dbReference>
<dbReference type="PANTHER" id="PTHR37271">
    <property type="entry name" value="KARYOGAMY PROTEIN KAR9"/>
    <property type="match status" value="1"/>
</dbReference>
<dbReference type="PANTHER" id="PTHR37271:SF1">
    <property type="entry name" value="KARYOGAMY PROTEIN KAR9"/>
    <property type="match status" value="1"/>
</dbReference>
<evidence type="ECO:0000313" key="4">
    <source>
        <dbReference type="Proteomes" id="UP000094389"/>
    </source>
</evidence>
<organism evidence="3 4">
    <name type="scientific">Cyberlindnera jadinii (strain ATCC 18201 / CBS 1600 / BCRC 20928 / JCM 3617 / NBRC 0987 / NRRL Y-1542)</name>
    <name type="common">Torula yeast</name>
    <name type="synonym">Candida utilis</name>
    <dbReference type="NCBI Taxonomy" id="983966"/>
    <lineage>
        <taxon>Eukaryota</taxon>
        <taxon>Fungi</taxon>
        <taxon>Dikarya</taxon>
        <taxon>Ascomycota</taxon>
        <taxon>Saccharomycotina</taxon>
        <taxon>Saccharomycetes</taxon>
        <taxon>Phaffomycetales</taxon>
        <taxon>Phaffomycetaceae</taxon>
        <taxon>Cyberlindnera</taxon>
    </lineage>
</organism>
<dbReference type="OrthoDB" id="3980028at2759"/>
<feature type="compositionally biased region" description="Polar residues" evidence="2">
    <location>
        <begin position="704"/>
        <end position="739"/>
    </location>
</feature>
<dbReference type="STRING" id="983966.A0A1E4S4W4"/>